<dbReference type="InterPro" id="IPR013766">
    <property type="entry name" value="Thioredoxin_domain"/>
</dbReference>
<comment type="similarity">
    <text evidence="3">Belongs to the thioredoxin family.</text>
</comment>
<reference evidence="15" key="1">
    <citation type="submission" date="2022-06" db="EMBL/GenBank/DDBJ databases">
        <authorList>
            <person name="Andreotti S."/>
            <person name="Wyler E."/>
        </authorList>
    </citation>
    <scope>NUCLEOTIDE SEQUENCE</scope>
</reference>
<dbReference type="Proteomes" id="UP001152836">
    <property type="component" value="Unassembled WGS sequence"/>
</dbReference>
<dbReference type="Pfam" id="PF00085">
    <property type="entry name" value="Thioredoxin"/>
    <property type="match status" value="1"/>
</dbReference>
<dbReference type="GO" id="GO:0005794">
    <property type="term" value="C:Golgi apparatus"/>
    <property type="evidence" value="ECO:0007669"/>
    <property type="project" value="UniProtKB-SubCell"/>
</dbReference>
<keyword evidence="6" id="KW-0221">Differentiation</keyword>
<dbReference type="PRINTS" id="PR00421">
    <property type="entry name" value="THIOREDOXIN"/>
</dbReference>
<dbReference type="InterPro" id="IPR017937">
    <property type="entry name" value="Thioredoxin_CS"/>
</dbReference>
<dbReference type="FunFam" id="3.40.30.10:FF:000262">
    <property type="entry name" value="Thioredoxin domain containing 8"/>
    <property type="match status" value="1"/>
</dbReference>
<dbReference type="SUPFAM" id="SSF52833">
    <property type="entry name" value="Thioredoxin-like"/>
    <property type="match status" value="1"/>
</dbReference>
<keyword evidence="8" id="KW-0333">Golgi apparatus</keyword>
<evidence type="ECO:0000256" key="11">
    <source>
        <dbReference type="ARBA" id="ARBA00054596"/>
    </source>
</evidence>
<evidence type="ECO:0000259" key="14">
    <source>
        <dbReference type="PROSITE" id="PS51352"/>
    </source>
</evidence>
<dbReference type="AlphaFoldDB" id="A0AAU9ZCM0"/>
<dbReference type="PROSITE" id="PS00194">
    <property type="entry name" value="THIOREDOXIN_1"/>
    <property type="match status" value="1"/>
</dbReference>
<feature type="domain" description="Thioredoxin" evidence="14">
    <location>
        <begin position="1"/>
        <end position="130"/>
    </location>
</feature>
<comment type="caution">
    <text evidence="15">The sequence shown here is derived from an EMBL/GenBank/DDBJ whole genome shotgun (WGS) entry which is preliminary data.</text>
</comment>
<evidence type="ECO:0000256" key="5">
    <source>
        <dbReference type="ARBA" id="ARBA00022490"/>
    </source>
</evidence>
<name>A0AAU9ZCM0_PHORO</name>
<evidence type="ECO:0000256" key="10">
    <source>
        <dbReference type="ARBA" id="ARBA00023284"/>
    </source>
</evidence>
<dbReference type="PROSITE" id="PS51352">
    <property type="entry name" value="THIOREDOXIN_2"/>
    <property type="match status" value="1"/>
</dbReference>
<evidence type="ECO:0000256" key="4">
    <source>
        <dbReference type="ARBA" id="ARBA00022473"/>
    </source>
</evidence>
<evidence type="ECO:0000313" key="15">
    <source>
        <dbReference type="EMBL" id="CAH6790416.1"/>
    </source>
</evidence>
<keyword evidence="5" id="KW-0963">Cytoplasm</keyword>
<evidence type="ECO:0000256" key="3">
    <source>
        <dbReference type="ARBA" id="ARBA00008987"/>
    </source>
</evidence>
<gene>
    <name evidence="15" type="primary">Txndc8</name>
    <name evidence="15" type="ORF">PHOROB_LOCUS7735</name>
</gene>
<protein>
    <recommendedName>
        <fullName evidence="12">Thioredoxin domain-containing protein 8</fullName>
    </recommendedName>
    <alternativeName>
        <fullName evidence="13">Spermatid-specific thioredoxin-3</fullName>
    </alternativeName>
</protein>
<keyword evidence="7" id="KW-0744">Spermatogenesis</keyword>
<dbReference type="GO" id="GO:0007283">
    <property type="term" value="P:spermatogenesis"/>
    <property type="evidence" value="ECO:0007669"/>
    <property type="project" value="UniProtKB-KW"/>
</dbReference>
<dbReference type="Gene3D" id="3.40.30.10">
    <property type="entry name" value="Glutaredoxin"/>
    <property type="match status" value="1"/>
</dbReference>
<proteinExistence type="inferred from homology"/>
<organism evidence="15 16">
    <name type="scientific">Phodopus roborovskii</name>
    <name type="common">Roborovski's desert hamster</name>
    <name type="synonym">Cricetulus roborovskii</name>
    <dbReference type="NCBI Taxonomy" id="109678"/>
    <lineage>
        <taxon>Eukaryota</taxon>
        <taxon>Metazoa</taxon>
        <taxon>Chordata</taxon>
        <taxon>Craniata</taxon>
        <taxon>Vertebrata</taxon>
        <taxon>Euteleostomi</taxon>
        <taxon>Mammalia</taxon>
        <taxon>Eutheria</taxon>
        <taxon>Euarchontoglires</taxon>
        <taxon>Glires</taxon>
        <taxon>Rodentia</taxon>
        <taxon>Myomorpha</taxon>
        <taxon>Muroidea</taxon>
        <taxon>Cricetidae</taxon>
        <taxon>Cricetinae</taxon>
        <taxon>Phodopus</taxon>
    </lineage>
</organism>
<evidence type="ECO:0000256" key="2">
    <source>
        <dbReference type="ARBA" id="ARBA00004555"/>
    </source>
</evidence>
<keyword evidence="16" id="KW-1185">Reference proteome</keyword>
<dbReference type="EMBL" id="CALSGD010001428">
    <property type="protein sequence ID" value="CAH6790416.1"/>
    <property type="molecule type" value="Genomic_DNA"/>
</dbReference>
<dbReference type="GO" id="GO:0030154">
    <property type="term" value="P:cell differentiation"/>
    <property type="evidence" value="ECO:0007669"/>
    <property type="project" value="UniProtKB-KW"/>
</dbReference>
<dbReference type="PANTHER" id="PTHR46115">
    <property type="entry name" value="THIOREDOXIN-LIKE PROTEIN 1"/>
    <property type="match status" value="1"/>
</dbReference>
<comment type="function">
    <text evidence="11">May be required for post-translational modifications of proteins required for acrosomal biogenesis. May act by reducing disulfide bonds within the sperm.</text>
</comment>
<sequence length="130" mass="14737">MLIMVQIINDMDELKQLLKAAGSRLVVVEFSAKWCGPCKMVGPIFQAMSLKYQNVMFASVDVDSSKELTQLCDIKAVPTFQMFKHTQKVTLYSRLKRTLCCLRSGLEAGKIFEFHGADAKKLELKIQELM</sequence>
<evidence type="ECO:0000256" key="9">
    <source>
        <dbReference type="ARBA" id="ARBA00023157"/>
    </source>
</evidence>
<comment type="subcellular location">
    <subcellularLocation>
        <location evidence="1">Cytoplasm</location>
    </subcellularLocation>
    <subcellularLocation>
        <location evidence="2">Golgi apparatus</location>
    </subcellularLocation>
</comment>
<evidence type="ECO:0000256" key="1">
    <source>
        <dbReference type="ARBA" id="ARBA00004496"/>
    </source>
</evidence>
<keyword evidence="4" id="KW-0217">Developmental protein</keyword>
<evidence type="ECO:0000256" key="6">
    <source>
        <dbReference type="ARBA" id="ARBA00022782"/>
    </source>
</evidence>
<keyword evidence="9" id="KW-1015">Disulfide bond</keyword>
<evidence type="ECO:0000256" key="12">
    <source>
        <dbReference type="ARBA" id="ARBA00068133"/>
    </source>
</evidence>
<dbReference type="CDD" id="cd02947">
    <property type="entry name" value="TRX_family"/>
    <property type="match status" value="1"/>
</dbReference>
<evidence type="ECO:0000256" key="13">
    <source>
        <dbReference type="ARBA" id="ARBA00080019"/>
    </source>
</evidence>
<accession>A0AAU9ZCM0</accession>
<evidence type="ECO:0000313" key="16">
    <source>
        <dbReference type="Proteomes" id="UP001152836"/>
    </source>
</evidence>
<keyword evidence="10" id="KW-0676">Redox-active center</keyword>
<dbReference type="GO" id="GO:0001669">
    <property type="term" value="C:acrosomal vesicle"/>
    <property type="evidence" value="ECO:0007669"/>
    <property type="project" value="UniProtKB-ARBA"/>
</dbReference>
<evidence type="ECO:0000256" key="8">
    <source>
        <dbReference type="ARBA" id="ARBA00023034"/>
    </source>
</evidence>
<dbReference type="InterPro" id="IPR036249">
    <property type="entry name" value="Thioredoxin-like_sf"/>
</dbReference>
<evidence type="ECO:0000256" key="7">
    <source>
        <dbReference type="ARBA" id="ARBA00022871"/>
    </source>
</evidence>